<keyword evidence="3" id="KW-1185">Reference proteome</keyword>
<dbReference type="AlphaFoldDB" id="A0A1M5BSI7"/>
<dbReference type="Proteomes" id="UP000184346">
    <property type="component" value="Unassembled WGS sequence"/>
</dbReference>
<name>A0A1M5BSI7_9GAMM</name>
<evidence type="ECO:0000259" key="1">
    <source>
        <dbReference type="PROSITE" id="PS50089"/>
    </source>
</evidence>
<evidence type="ECO:0000313" key="3">
    <source>
        <dbReference type="Proteomes" id="UP000184346"/>
    </source>
</evidence>
<accession>A0A1M5BSI7</accession>
<dbReference type="STRING" id="1121942.SAMN02745148_02664"/>
<feature type="domain" description="RING-type" evidence="1">
    <location>
        <begin position="21"/>
        <end position="63"/>
    </location>
</feature>
<gene>
    <name evidence="2" type="ORF">SAMN02745148_02664</name>
</gene>
<dbReference type="PROSITE" id="PS50089">
    <property type="entry name" value="ZF_RING_2"/>
    <property type="match status" value="1"/>
</dbReference>
<organism evidence="2 3">
    <name type="scientific">Modicisalibacter ilicicola DSM 19980</name>
    <dbReference type="NCBI Taxonomy" id="1121942"/>
    <lineage>
        <taxon>Bacteria</taxon>
        <taxon>Pseudomonadati</taxon>
        <taxon>Pseudomonadota</taxon>
        <taxon>Gammaproteobacteria</taxon>
        <taxon>Oceanospirillales</taxon>
        <taxon>Halomonadaceae</taxon>
        <taxon>Modicisalibacter</taxon>
    </lineage>
</organism>
<dbReference type="InterPro" id="IPR001841">
    <property type="entry name" value="Znf_RING"/>
</dbReference>
<dbReference type="EMBL" id="FQUJ01000012">
    <property type="protein sequence ID" value="SHF45415.1"/>
    <property type="molecule type" value="Genomic_DNA"/>
</dbReference>
<sequence length="68" mass="7837">MNSVETGSDVPWWLEAGPETCPFCQRRFHAEAGYYCVSCDRPLCCFCVLEQWETRSAICPDCREEVQP</sequence>
<dbReference type="OrthoDB" id="6169244at2"/>
<evidence type="ECO:0000313" key="2">
    <source>
        <dbReference type="EMBL" id="SHF45415.1"/>
    </source>
</evidence>
<protein>
    <recommendedName>
        <fullName evidence="1">RING-type domain-containing protein</fullName>
    </recommendedName>
</protein>
<dbReference type="RefSeq" id="WP_072823679.1">
    <property type="nucleotide sequence ID" value="NZ_FQUJ01000012.1"/>
</dbReference>
<reference evidence="2 3" key="1">
    <citation type="submission" date="2016-11" db="EMBL/GenBank/DDBJ databases">
        <authorList>
            <person name="Jaros S."/>
            <person name="Januszkiewicz K."/>
            <person name="Wedrychowicz H."/>
        </authorList>
    </citation>
    <scope>NUCLEOTIDE SEQUENCE [LARGE SCALE GENOMIC DNA]</scope>
    <source>
        <strain evidence="2 3">DSM 19980</strain>
    </source>
</reference>
<proteinExistence type="predicted"/>
<dbReference type="SUPFAM" id="SSF57850">
    <property type="entry name" value="RING/U-box"/>
    <property type="match status" value="1"/>
</dbReference>